<comment type="caution">
    <text evidence="4">The sequence shown here is derived from an EMBL/GenBank/DDBJ whole genome shotgun (WGS) entry which is preliminary data.</text>
</comment>
<feature type="compositionally biased region" description="Gly residues" evidence="2">
    <location>
        <begin position="397"/>
        <end position="407"/>
    </location>
</feature>
<feature type="transmembrane region" description="Helical" evidence="3">
    <location>
        <begin position="53"/>
        <end position="71"/>
    </location>
</feature>
<dbReference type="Proteomes" id="UP000823611">
    <property type="component" value="Unassembled WGS sequence"/>
</dbReference>
<sequence>MNEFKRLLRPLRIKLFLESYINRFFLVGSIFILISIIFEIISKFVTMPYKNIIYNSFLILSFAVPFFIVIFRDRIDYFKTARKCDFLGYNERFITSYEILCKDSNISDIESKVVSDTLAIAKSEDISKKYRITLPKKLILIFTVILICFFTVGFVKPYGKEDFEILINNQLEAIDEEISKAEKNELISKEELKAVKEQIKDLKKELKNSVKKEQGLESLEKAEQELKKLEKESYDSNAKKISDTLSKNSNTKRLADTIKNGDSSNIEREISNLIEDTKGMSDGEKDEILSDLENLKDEVSSDEIKDVLEELSNAVSSSSISDSSLKKISGSISKASSKGNSIRKAIKDINNDISKAKNQLSDKNNENTSNNSGNGQDNNGKGSGNGGQNVGSSSGSGTSGNGRGQGEGNHEEIYTRDAINKNDTDIDIEGQENSGGDISATNESTIGNAGESKPYSEVYNEYRQEAMQSMDRNNIPYGMRDLVTDYFSKLEE</sequence>
<feature type="transmembrane region" description="Helical" evidence="3">
    <location>
        <begin position="138"/>
        <end position="159"/>
    </location>
</feature>
<keyword evidence="3" id="KW-0472">Membrane</keyword>
<protein>
    <submittedName>
        <fullName evidence="4">Uncharacterized protein</fullName>
    </submittedName>
</protein>
<evidence type="ECO:0000313" key="4">
    <source>
        <dbReference type="EMBL" id="MBO8434587.1"/>
    </source>
</evidence>
<feature type="coiled-coil region" evidence="1">
    <location>
        <begin position="178"/>
        <end position="239"/>
    </location>
</feature>
<name>A0A9D9H481_9FIRM</name>
<evidence type="ECO:0000313" key="5">
    <source>
        <dbReference type="Proteomes" id="UP000823611"/>
    </source>
</evidence>
<feature type="compositionally biased region" description="Low complexity" evidence="2">
    <location>
        <begin position="366"/>
        <end position="380"/>
    </location>
</feature>
<feature type="region of interest" description="Disordered" evidence="2">
    <location>
        <begin position="311"/>
        <end position="453"/>
    </location>
</feature>
<proteinExistence type="predicted"/>
<feature type="compositionally biased region" description="Polar residues" evidence="2">
    <location>
        <begin position="351"/>
        <end position="362"/>
    </location>
</feature>
<evidence type="ECO:0000256" key="3">
    <source>
        <dbReference type="SAM" id="Phobius"/>
    </source>
</evidence>
<dbReference type="EMBL" id="JADIMX010000086">
    <property type="protein sequence ID" value="MBO8434587.1"/>
    <property type="molecule type" value="Genomic_DNA"/>
</dbReference>
<feature type="compositionally biased region" description="Polar residues" evidence="2">
    <location>
        <begin position="431"/>
        <end position="447"/>
    </location>
</feature>
<feature type="compositionally biased region" description="Low complexity" evidence="2">
    <location>
        <begin position="311"/>
        <end position="342"/>
    </location>
</feature>
<dbReference type="AlphaFoldDB" id="A0A9D9H481"/>
<reference evidence="4" key="1">
    <citation type="submission" date="2020-10" db="EMBL/GenBank/DDBJ databases">
        <authorList>
            <person name="Gilroy R."/>
        </authorList>
    </citation>
    <scope>NUCLEOTIDE SEQUENCE</scope>
    <source>
        <strain evidence="4">F6-4510</strain>
    </source>
</reference>
<feature type="transmembrane region" description="Helical" evidence="3">
    <location>
        <begin position="20"/>
        <end position="41"/>
    </location>
</feature>
<keyword evidence="3" id="KW-1133">Transmembrane helix</keyword>
<evidence type="ECO:0000256" key="2">
    <source>
        <dbReference type="SAM" id="MobiDB-lite"/>
    </source>
</evidence>
<reference evidence="4" key="2">
    <citation type="journal article" date="2021" name="PeerJ">
        <title>Extensive microbial diversity within the chicken gut microbiome revealed by metagenomics and culture.</title>
        <authorList>
            <person name="Gilroy R."/>
            <person name="Ravi A."/>
            <person name="Getino M."/>
            <person name="Pursley I."/>
            <person name="Horton D.L."/>
            <person name="Alikhan N.F."/>
            <person name="Baker D."/>
            <person name="Gharbi K."/>
            <person name="Hall N."/>
            <person name="Watson M."/>
            <person name="Adriaenssens E.M."/>
            <person name="Foster-Nyarko E."/>
            <person name="Jarju S."/>
            <person name="Secka A."/>
            <person name="Antonio M."/>
            <person name="Oren A."/>
            <person name="Chaudhuri R.R."/>
            <person name="La Ragione R."/>
            <person name="Hildebrand F."/>
            <person name="Pallen M.J."/>
        </authorList>
    </citation>
    <scope>NUCLEOTIDE SEQUENCE</scope>
    <source>
        <strain evidence="4">F6-4510</strain>
    </source>
</reference>
<evidence type="ECO:0000256" key="1">
    <source>
        <dbReference type="SAM" id="Coils"/>
    </source>
</evidence>
<keyword evidence="3" id="KW-0812">Transmembrane</keyword>
<accession>A0A9D9H481</accession>
<organism evidence="4 5">
    <name type="scientific">Candidatus Fimicola merdigallinarum</name>
    <dbReference type="NCBI Taxonomy" id="2840819"/>
    <lineage>
        <taxon>Bacteria</taxon>
        <taxon>Bacillati</taxon>
        <taxon>Bacillota</taxon>
        <taxon>Clostridia</taxon>
        <taxon>Lachnospirales</taxon>
        <taxon>Lachnospiraceae</taxon>
        <taxon>Lachnospiraceae incertae sedis</taxon>
        <taxon>Candidatus Fimicola</taxon>
    </lineage>
</organism>
<keyword evidence="1" id="KW-0175">Coiled coil</keyword>
<gene>
    <name evidence="4" type="ORF">IAC55_04610</name>
</gene>
<feature type="compositionally biased region" description="Basic and acidic residues" evidence="2">
    <location>
        <begin position="408"/>
        <end position="424"/>
    </location>
</feature>